<proteinExistence type="predicted"/>
<sequence>MRPCAQKSILRRAILLLRGHTSRATARKRRIAVWIQPTHPEIQAGVCRHLDRHPATAQPAWNQEAATVCRYSRERSRFGETWSSWHGRYSTLLVNTLSQAMYVSSTLSHRPILRGRLPFLPVI</sequence>
<organism evidence="1 2">
    <name type="scientific">Phanerochaete sordida</name>
    <dbReference type="NCBI Taxonomy" id="48140"/>
    <lineage>
        <taxon>Eukaryota</taxon>
        <taxon>Fungi</taxon>
        <taxon>Dikarya</taxon>
        <taxon>Basidiomycota</taxon>
        <taxon>Agaricomycotina</taxon>
        <taxon>Agaricomycetes</taxon>
        <taxon>Polyporales</taxon>
        <taxon>Phanerochaetaceae</taxon>
        <taxon>Phanerochaete</taxon>
    </lineage>
</organism>
<keyword evidence="2" id="KW-1185">Reference proteome</keyword>
<dbReference type="AlphaFoldDB" id="A0A9P3GN39"/>
<comment type="caution">
    <text evidence="1">The sequence shown here is derived from an EMBL/GenBank/DDBJ whole genome shotgun (WGS) entry which is preliminary data.</text>
</comment>
<reference evidence="1 2" key="1">
    <citation type="submission" date="2021-08" db="EMBL/GenBank/DDBJ databases">
        <title>Draft Genome Sequence of Phanerochaete sordida strain YK-624.</title>
        <authorList>
            <person name="Mori T."/>
            <person name="Dohra H."/>
            <person name="Suzuki T."/>
            <person name="Kawagishi H."/>
            <person name="Hirai H."/>
        </authorList>
    </citation>
    <scope>NUCLEOTIDE SEQUENCE [LARGE SCALE GENOMIC DNA]</scope>
    <source>
        <strain evidence="1 2">YK-624</strain>
    </source>
</reference>
<protein>
    <submittedName>
        <fullName evidence="1">Uncharacterized protein</fullName>
    </submittedName>
</protein>
<evidence type="ECO:0000313" key="1">
    <source>
        <dbReference type="EMBL" id="GJE96480.1"/>
    </source>
</evidence>
<gene>
    <name evidence="1" type="ORF">PsYK624_126770</name>
</gene>
<evidence type="ECO:0000313" key="2">
    <source>
        <dbReference type="Proteomes" id="UP000703269"/>
    </source>
</evidence>
<name>A0A9P3GN39_9APHY</name>
<dbReference type="EMBL" id="BPQB01000060">
    <property type="protein sequence ID" value="GJE96480.1"/>
    <property type="molecule type" value="Genomic_DNA"/>
</dbReference>
<accession>A0A9P3GN39</accession>
<dbReference type="Proteomes" id="UP000703269">
    <property type="component" value="Unassembled WGS sequence"/>
</dbReference>